<evidence type="ECO:0000313" key="1">
    <source>
        <dbReference type="EMBL" id="KAI3740220.1"/>
    </source>
</evidence>
<comment type="caution">
    <text evidence="1">The sequence shown here is derived from an EMBL/GenBank/DDBJ whole genome shotgun (WGS) entry which is preliminary data.</text>
</comment>
<dbReference type="EMBL" id="CM042013">
    <property type="protein sequence ID" value="KAI3740220.1"/>
    <property type="molecule type" value="Genomic_DNA"/>
</dbReference>
<evidence type="ECO:0000313" key="2">
    <source>
        <dbReference type="Proteomes" id="UP001055811"/>
    </source>
</evidence>
<proteinExistence type="predicted"/>
<accession>A0ACB9D0Y3</accession>
<keyword evidence="2" id="KW-1185">Reference proteome</keyword>
<dbReference type="Proteomes" id="UP001055811">
    <property type="component" value="Linkage Group LG05"/>
</dbReference>
<protein>
    <submittedName>
        <fullName evidence="1">Uncharacterized protein</fullName>
    </submittedName>
</protein>
<sequence>MARDILAIPVSTVASESVFSTSGRVLDTFRSSLTAKVIEALICTQDWFLHSSSNPGVEEDFERLTLLEQEMASGSASNQI</sequence>
<name>A0ACB9D0Y3_CICIN</name>
<reference evidence="2" key="1">
    <citation type="journal article" date="2022" name="Mol. Ecol. Resour.">
        <title>The genomes of chicory, endive, great burdock and yacon provide insights into Asteraceae palaeo-polyploidization history and plant inulin production.</title>
        <authorList>
            <person name="Fan W."/>
            <person name="Wang S."/>
            <person name="Wang H."/>
            <person name="Wang A."/>
            <person name="Jiang F."/>
            <person name="Liu H."/>
            <person name="Zhao H."/>
            <person name="Xu D."/>
            <person name="Zhang Y."/>
        </authorList>
    </citation>
    <scope>NUCLEOTIDE SEQUENCE [LARGE SCALE GENOMIC DNA]</scope>
    <source>
        <strain evidence="2">cv. Punajuju</strain>
    </source>
</reference>
<gene>
    <name evidence="1" type="ORF">L2E82_30644</name>
</gene>
<reference evidence="1 2" key="2">
    <citation type="journal article" date="2022" name="Mol. Ecol. Resour.">
        <title>The genomes of chicory, endive, great burdock and yacon provide insights into Asteraceae paleo-polyploidization history and plant inulin production.</title>
        <authorList>
            <person name="Fan W."/>
            <person name="Wang S."/>
            <person name="Wang H."/>
            <person name="Wang A."/>
            <person name="Jiang F."/>
            <person name="Liu H."/>
            <person name="Zhao H."/>
            <person name="Xu D."/>
            <person name="Zhang Y."/>
        </authorList>
    </citation>
    <scope>NUCLEOTIDE SEQUENCE [LARGE SCALE GENOMIC DNA]</scope>
    <source>
        <strain evidence="2">cv. Punajuju</strain>
        <tissue evidence="1">Leaves</tissue>
    </source>
</reference>
<organism evidence="1 2">
    <name type="scientific">Cichorium intybus</name>
    <name type="common">Chicory</name>
    <dbReference type="NCBI Taxonomy" id="13427"/>
    <lineage>
        <taxon>Eukaryota</taxon>
        <taxon>Viridiplantae</taxon>
        <taxon>Streptophyta</taxon>
        <taxon>Embryophyta</taxon>
        <taxon>Tracheophyta</taxon>
        <taxon>Spermatophyta</taxon>
        <taxon>Magnoliopsida</taxon>
        <taxon>eudicotyledons</taxon>
        <taxon>Gunneridae</taxon>
        <taxon>Pentapetalae</taxon>
        <taxon>asterids</taxon>
        <taxon>campanulids</taxon>
        <taxon>Asterales</taxon>
        <taxon>Asteraceae</taxon>
        <taxon>Cichorioideae</taxon>
        <taxon>Cichorieae</taxon>
        <taxon>Cichoriinae</taxon>
        <taxon>Cichorium</taxon>
    </lineage>
</organism>